<dbReference type="Gene3D" id="2.40.100.10">
    <property type="entry name" value="Cyclophilin-like"/>
    <property type="match status" value="1"/>
</dbReference>
<dbReference type="RefSeq" id="WP_270596280.1">
    <property type="nucleotide sequence ID" value="NZ_JAQESC010000001.1"/>
</dbReference>
<dbReference type="EMBL" id="JARQBJ010000001">
    <property type="protein sequence ID" value="MDT2809019.1"/>
    <property type="molecule type" value="Genomic_DNA"/>
</dbReference>
<accession>A0AAW8TWT9</accession>
<evidence type="ECO:0000259" key="2">
    <source>
        <dbReference type="Pfam" id="PF19200"/>
    </source>
</evidence>
<dbReference type="SUPFAM" id="SSF51445">
    <property type="entry name" value="(Trans)glycosidases"/>
    <property type="match status" value="1"/>
</dbReference>
<dbReference type="PANTHER" id="PTHR38435:SF1">
    <property type="entry name" value="DUF871 DOMAIN-CONTAINING PROTEIN"/>
    <property type="match status" value="1"/>
</dbReference>
<dbReference type="PANTHER" id="PTHR38435">
    <property type="match status" value="1"/>
</dbReference>
<dbReference type="InterPro" id="IPR043894">
    <property type="entry name" value="MupG_C"/>
</dbReference>
<dbReference type="Proteomes" id="UP001256711">
    <property type="component" value="Unassembled WGS sequence"/>
</dbReference>
<gene>
    <name evidence="3" type="ORF">P7H43_00705</name>
</gene>
<sequence length="364" mass="41218">MKKIGISIYPEKADFASDSLYITKAAEFGFSRLFISLLEISGEQDDILLNFKKIIHFAKEKGFEVILDVNPAIFQRLQISYADLSFFANLGADGIRLDLGFSGVEEAAMTHNPYNLLIEINMSHGTNYLENIISRRPRTGYLIGSHNFYPHEFTGLDFDYFEKCSEKFRKQNIPTAAFINAPSGTYGPWPMQEGICTLESHRHLSIETQAAHLLFSDLIDCVIIGNAYASDEELKAVARIAKEVTLPIRVQLDPAISPLEKEIVLMNTHIYRGEVTPYVYRTKSEGRKKYAEESLPPHRTSDIFKGDILIDNDLYLQYKGELQIAKKDRPKNEKVNVVGKVVDEDLLLLASMKPWTSFHLVAAD</sequence>
<dbReference type="Pfam" id="PF05913">
    <property type="entry name" value="MupG_C"/>
    <property type="match status" value="1"/>
</dbReference>
<feature type="domain" description="6-phospho-N-acetylmuramidase N-terminal" evidence="2">
    <location>
        <begin position="4"/>
        <end position="238"/>
    </location>
</feature>
<reference evidence="3" key="1">
    <citation type="submission" date="2023-03" db="EMBL/GenBank/DDBJ databases">
        <authorList>
            <person name="Shen W."/>
            <person name="Cai J."/>
        </authorList>
    </citation>
    <scope>NUCLEOTIDE SEQUENCE</scope>
    <source>
        <strain evidence="3">B226-2</strain>
    </source>
</reference>
<evidence type="ECO:0000259" key="1">
    <source>
        <dbReference type="Pfam" id="PF05913"/>
    </source>
</evidence>
<feature type="domain" description="6-phospho-N-acetylmuramidase C-terminal" evidence="1">
    <location>
        <begin position="247"/>
        <end position="360"/>
    </location>
</feature>
<dbReference type="InterPro" id="IPR029000">
    <property type="entry name" value="Cyclophilin-like_dom_sf"/>
</dbReference>
<comment type="caution">
    <text evidence="3">The sequence shown here is derived from an EMBL/GenBank/DDBJ whole genome shotgun (WGS) entry which is preliminary data.</text>
</comment>
<protein>
    <submittedName>
        <fullName evidence="3">MupG family TIM beta-alpha barrel fold protein</fullName>
    </submittedName>
</protein>
<dbReference type="Gene3D" id="3.20.20.70">
    <property type="entry name" value="Aldolase class I"/>
    <property type="match status" value="1"/>
</dbReference>
<dbReference type="InterPro" id="IPR017853">
    <property type="entry name" value="GH"/>
</dbReference>
<organism evidence="3 4">
    <name type="scientific">Enterococcus asini</name>
    <dbReference type="NCBI Taxonomy" id="57732"/>
    <lineage>
        <taxon>Bacteria</taxon>
        <taxon>Bacillati</taxon>
        <taxon>Bacillota</taxon>
        <taxon>Bacilli</taxon>
        <taxon>Lactobacillales</taxon>
        <taxon>Enterococcaceae</taxon>
        <taxon>Enterococcus</taxon>
    </lineage>
</organism>
<dbReference type="AlphaFoldDB" id="A0AAW8TWT9"/>
<dbReference type="InterPro" id="IPR008589">
    <property type="entry name" value="MupG"/>
</dbReference>
<proteinExistence type="predicted"/>
<name>A0AAW8TWT9_9ENTE</name>
<evidence type="ECO:0000313" key="3">
    <source>
        <dbReference type="EMBL" id="MDT2809019.1"/>
    </source>
</evidence>
<dbReference type="Pfam" id="PF19200">
    <property type="entry name" value="MupG_N"/>
    <property type="match status" value="1"/>
</dbReference>
<evidence type="ECO:0000313" key="4">
    <source>
        <dbReference type="Proteomes" id="UP001256711"/>
    </source>
</evidence>
<dbReference type="InterPro" id="IPR043797">
    <property type="entry name" value="MupG_N"/>
</dbReference>
<dbReference type="InterPro" id="IPR013785">
    <property type="entry name" value="Aldolase_TIM"/>
</dbReference>
<dbReference type="SUPFAM" id="SSF50891">
    <property type="entry name" value="Cyclophilin-like"/>
    <property type="match status" value="1"/>
</dbReference>